<keyword evidence="2" id="KW-1133">Transmembrane helix</keyword>
<keyword evidence="2" id="KW-0812">Transmembrane</keyword>
<evidence type="ECO:0000313" key="4">
    <source>
        <dbReference type="EMBL" id="NMQ26746.1"/>
    </source>
</evidence>
<dbReference type="Gene3D" id="2.60.120.1440">
    <property type="match status" value="1"/>
</dbReference>
<sequence length="354" mass="37747">MTWRAICICRLLLGALSVTGVCGGFVIADRCEYTPAVVPRLPIRPSHLLARRAVEPTQPGLDSCELPATMRAAPGLNRGKEGVLMASSTQSNTTSGWLAWRHLLEHGRAAPLLVLLFLLCFAVSGCASITLGVVQGEQLVDSATIAGVDVVRQGARAQPKHNMSLQPGDEIRTDAQSTVVLTFAEGARVYVQPNTHVRLGSIFVFIGEVLVKARGLFKVKTEYATAASEGTEYLVRVDPDAHVRVVVAEDRVALTSNTAQWAKTWLAVGQSATIVGPDLLEVGRASSGEVEQIRTRIRNLDALVPNTANLGTAALAAGLFAIGVGVMSSRSNDGHDSDRKAPMEPPPTRGDKFR</sequence>
<dbReference type="InterPro" id="IPR006860">
    <property type="entry name" value="FecR"/>
</dbReference>
<feature type="domain" description="FecR protein" evidence="3">
    <location>
        <begin position="169"/>
        <end position="252"/>
    </location>
</feature>
<reference evidence="4 5" key="1">
    <citation type="submission" date="2019-03" db="EMBL/GenBank/DDBJ databases">
        <title>Metabolic reconstructions from genomes of highly enriched 'Candidatus Accumulibacter' and 'Candidatus Competibacter' bioreactor populations.</title>
        <authorList>
            <person name="Annavajhala M.K."/>
            <person name="Welles L."/>
            <person name="Abbas B."/>
            <person name="Sorokin D."/>
            <person name="Park H."/>
            <person name="Van Loosdrecht M."/>
            <person name="Chandran K."/>
        </authorList>
    </citation>
    <scope>NUCLEOTIDE SEQUENCE [LARGE SCALE GENOMIC DNA]</scope>
    <source>
        <strain evidence="4 5">SBR_S</strain>
    </source>
</reference>
<feature type="region of interest" description="Disordered" evidence="1">
    <location>
        <begin position="330"/>
        <end position="354"/>
    </location>
</feature>
<name>A0ABX1TR92_9PROT</name>
<evidence type="ECO:0000256" key="2">
    <source>
        <dbReference type="SAM" id="Phobius"/>
    </source>
</evidence>
<evidence type="ECO:0000313" key="5">
    <source>
        <dbReference type="Proteomes" id="UP000749010"/>
    </source>
</evidence>
<feature type="transmembrane region" description="Helical" evidence="2">
    <location>
        <begin position="112"/>
        <end position="134"/>
    </location>
</feature>
<comment type="caution">
    <text evidence="4">The sequence shown here is derived from an EMBL/GenBank/DDBJ whole genome shotgun (WGS) entry which is preliminary data.</text>
</comment>
<organism evidence="4 5">
    <name type="scientific">Candidatus Accumulibacter phosphatis</name>
    <dbReference type="NCBI Taxonomy" id="327160"/>
    <lineage>
        <taxon>Bacteria</taxon>
        <taxon>Pseudomonadati</taxon>
        <taxon>Pseudomonadota</taxon>
        <taxon>Betaproteobacteria</taxon>
        <taxon>Candidatus Accumulibacter</taxon>
    </lineage>
</organism>
<dbReference type="Proteomes" id="UP000749010">
    <property type="component" value="Unassembled WGS sequence"/>
</dbReference>
<accession>A0ABX1TR92</accession>
<keyword evidence="5" id="KW-1185">Reference proteome</keyword>
<feature type="compositionally biased region" description="Basic and acidic residues" evidence="1">
    <location>
        <begin position="332"/>
        <end position="342"/>
    </location>
</feature>
<gene>
    <name evidence="4" type="ORF">E4Q23_02625</name>
</gene>
<dbReference type="EMBL" id="SPMY01000007">
    <property type="protein sequence ID" value="NMQ26746.1"/>
    <property type="molecule type" value="Genomic_DNA"/>
</dbReference>
<evidence type="ECO:0000256" key="1">
    <source>
        <dbReference type="SAM" id="MobiDB-lite"/>
    </source>
</evidence>
<dbReference type="Pfam" id="PF04773">
    <property type="entry name" value="FecR"/>
    <property type="match status" value="1"/>
</dbReference>
<proteinExistence type="predicted"/>
<protein>
    <recommendedName>
        <fullName evidence="3">FecR protein domain-containing protein</fullName>
    </recommendedName>
</protein>
<keyword evidence="2" id="KW-0472">Membrane</keyword>
<evidence type="ECO:0000259" key="3">
    <source>
        <dbReference type="Pfam" id="PF04773"/>
    </source>
</evidence>
<dbReference type="PANTHER" id="PTHR38731">
    <property type="entry name" value="LIPL45-RELATED LIPOPROTEIN-RELATED"/>
    <property type="match status" value="1"/>
</dbReference>